<gene>
    <name evidence="1" type="ORF">H2198_010597</name>
</gene>
<keyword evidence="2" id="KW-1185">Reference proteome</keyword>
<protein>
    <submittedName>
        <fullName evidence="1">Uncharacterized protein</fullName>
    </submittedName>
</protein>
<dbReference type="Proteomes" id="UP001172386">
    <property type="component" value="Unassembled WGS sequence"/>
</dbReference>
<proteinExistence type="predicted"/>
<accession>A0ACC2ZRC5</accession>
<dbReference type="EMBL" id="JAPDRQ010000388">
    <property type="protein sequence ID" value="KAJ9650083.1"/>
    <property type="molecule type" value="Genomic_DNA"/>
</dbReference>
<evidence type="ECO:0000313" key="1">
    <source>
        <dbReference type="EMBL" id="KAJ9650083.1"/>
    </source>
</evidence>
<name>A0ACC2ZRC5_9EURO</name>
<comment type="caution">
    <text evidence="1">The sequence shown here is derived from an EMBL/GenBank/DDBJ whole genome shotgun (WGS) entry which is preliminary data.</text>
</comment>
<reference evidence="1" key="1">
    <citation type="submission" date="2022-10" db="EMBL/GenBank/DDBJ databases">
        <title>Culturing micro-colonial fungi from biological soil crusts in the Mojave desert and describing Neophaeococcomyces mojavensis, and introducing the new genera and species Taxawa tesnikishii.</title>
        <authorList>
            <person name="Kurbessoian T."/>
            <person name="Stajich J.E."/>
        </authorList>
    </citation>
    <scope>NUCLEOTIDE SEQUENCE</scope>
    <source>
        <strain evidence="1">JES_112</strain>
    </source>
</reference>
<evidence type="ECO:0000313" key="2">
    <source>
        <dbReference type="Proteomes" id="UP001172386"/>
    </source>
</evidence>
<organism evidence="1 2">
    <name type="scientific">Neophaeococcomyces mojaviensis</name>
    <dbReference type="NCBI Taxonomy" id="3383035"/>
    <lineage>
        <taxon>Eukaryota</taxon>
        <taxon>Fungi</taxon>
        <taxon>Dikarya</taxon>
        <taxon>Ascomycota</taxon>
        <taxon>Pezizomycotina</taxon>
        <taxon>Eurotiomycetes</taxon>
        <taxon>Chaetothyriomycetidae</taxon>
        <taxon>Chaetothyriales</taxon>
        <taxon>Chaetothyriales incertae sedis</taxon>
        <taxon>Neophaeococcomyces</taxon>
    </lineage>
</organism>
<sequence>MLNIAQASGLIAAAVIIVQYGLPAALVIILVRYVGTENSAVTWSVVNRAISTTIWPHLIRADAVNTLQTSWKARVPSWASTAGAALLVVVGIVTPLGLRDEIVLGESELIEFQYVHDPGPFGSVTMARPHADFTRYCEVGLQINCPGQYQGVYMNETAPGVYSSVETDENSTINTTIPANFTTMFTSATSDQGNTISGLFDIQFRRWKFNKNGIINKGRPYVQGNSRFTGTLIAQDRVVLVEGLIVDMRKHPGVGFRNHTIPVGLSHGGTWKEDITWTEPVTKCADSNLSIALRSEKTGEEWGTNTTFYIVDRGAFVGLDVSALESPPWTDNQTLDLFGRAHKAARMQNVFIASSLNLTLPLDPSKNILGKMVMKNPGSAPVYMYSAQAFDQSMIGELTGIGGAPPEIPAVYAYNSTTPFVNHYPDGFKKLLALNYSAIAGICKGYYNIDNTHLDLRGNNITYPLVTCGFVLGAPLQKTTENLTISAYTGIEEYQKNLYVCASAIRASVKTVTFLYNGSGARFENLEVVDIADKVYPDEKSKPLWAGEHSYNKVMRFDPLWGIVDDRYENYGFKEGFYTTRAEKFWLTVTPTPGISFGDTDGYDALAAVSSFPRRLGNLYGTLDDLGGPDYSGKNDYTMLERFQSLSHNQDDAAQIPNLIMTDGFAAGLVGTKTSISRKYVQWPASLAVDDTVQGYPSASVTVYRRALRYDIRYAIPAFIVLSLLLLALIWALAILISTRPILHTLKNLYNQTSTGRLATGILVLEPDRTEQSSRDWAKGDGSRLLSFGHITKPEKGHFCEIVGGGSSDATQSPPNREEVVSLVDGGVQTVKVTPK</sequence>